<sequence length="191" mass="21020">MTAESVHVARVLLVGKRARVLEELGRSLQHLGMEVVQETDLARARDVIDGSMVDVLALGRAVRGAKREELVVALRAQNPRLKVVDGLAPIPPLLVAQVQEAVSTPPSDTRIVGSATYEQGINRVVLIMRRSAEVGIMLHRLDPLYRIHQTPIFAGRLGDGRQNIPIGRKIGRGERFLVVRADQETTVHQVN</sequence>
<evidence type="ECO:0000313" key="2">
    <source>
        <dbReference type="Proteomes" id="UP000460435"/>
    </source>
</evidence>
<dbReference type="Proteomes" id="UP000460435">
    <property type="component" value="Unassembled WGS sequence"/>
</dbReference>
<dbReference type="RefSeq" id="WP_162451245.1">
    <property type="nucleotide sequence ID" value="NZ_WLZY01000005.1"/>
</dbReference>
<keyword evidence="2" id="KW-1185">Reference proteome</keyword>
<reference evidence="1 2" key="1">
    <citation type="submission" date="2019-11" db="EMBL/GenBank/DDBJ databases">
        <authorList>
            <person name="Li X.-J."/>
            <person name="Feng X.-M."/>
        </authorList>
    </citation>
    <scope>NUCLEOTIDE SEQUENCE [LARGE SCALE GENOMIC DNA]</scope>
    <source>
        <strain evidence="1 2">XMNu-373</strain>
    </source>
</reference>
<proteinExistence type="predicted"/>
<comment type="caution">
    <text evidence="1">The sequence shown here is derived from an EMBL/GenBank/DDBJ whole genome shotgun (WGS) entry which is preliminary data.</text>
</comment>
<dbReference type="EMBL" id="WLZY01000005">
    <property type="protein sequence ID" value="NDL58548.1"/>
    <property type="molecule type" value="Genomic_DNA"/>
</dbReference>
<accession>A0A7K3M823</accession>
<protein>
    <submittedName>
        <fullName evidence="1">Uncharacterized protein</fullName>
    </submittedName>
</protein>
<name>A0A7K3M823_9ACTN</name>
<dbReference type="AlphaFoldDB" id="A0A7K3M823"/>
<evidence type="ECO:0000313" key="1">
    <source>
        <dbReference type="EMBL" id="NDL58548.1"/>
    </source>
</evidence>
<organism evidence="1 2">
    <name type="scientific">Phytoactinopolyspora mesophila</name>
    <dbReference type="NCBI Taxonomy" id="2650750"/>
    <lineage>
        <taxon>Bacteria</taxon>
        <taxon>Bacillati</taxon>
        <taxon>Actinomycetota</taxon>
        <taxon>Actinomycetes</taxon>
        <taxon>Jiangellales</taxon>
        <taxon>Jiangellaceae</taxon>
        <taxon>Phytoactinopolyspora</taxon>
    </lineage>
</organism>
<gene>
    <name evidence="1" type="ORF">F7O44_15880</name>
</gene>